<protein>
    <recommendedName>
        <fullName evidence="1">PD-(D/E)XK endonuclease-like domain-containing protein</fullName>
    </recommendedName>
</protein>
<dbReference type="SUPFAM" id="SSF52540">
    <property type="entry name" value="P-loop containing nucleoside triphosphate hydrolases"/>
    <property type="match status" value="1"/>
</dbReference>
<dbReference type="InterPro" id="IPR038726">
    <property type="entry name" value="PDDEXK_AddAB-type"/>
</dbReference>
<dbReference type="InterPro" id="IPR011604">
    <property type="entry name" value="PDDEXK-like_dom_sf"/>
</dbReference>
<evidence type="ECO:0000313" key="2">
    <source>
        <dbReference type="EMBL" id="SPH23519.1"/>
    </source>
</evidence>
<name>A0A2R8BJR2_9RHOB</name>
<dbReference type="InterPro" id="IPR014153">
    <property type="entry name" value="Ds_break_AddB"/>
</dbReference>
<organism evidence="2 3">
    <name type="scientific">Albidovulum aquaemixtae</name>
    <dbReference type="NCBI Taxonomy" id="1542388"/>
    <lineage>
        <taxon>Bacteria</taxon>
        <taxon>Pseudomonadati</taxon>
        <taxon>Pseudomonadota</taxon>
        <taxon>Alphaproteobacteria</taxon>
        <taxon>Rhodobacterales</taxon>
        <taxon>Paracoccaceae</taxon>
        <taxon>Albidovulum</taxon>
    </lineage>
</organism>
<accession>A0A2R8BJR2</accession>
<dbReference type="Proteomes" id="UP000244924">
    <property type="component" value="Unassembled WGS sequence"/>
</dbReference>
<keyword evidence="3" id="KW-1185">Reference proteome</keyword>
<gene>
    <name evidence="2" type="ORF">DEA8626_02583</name>
</gene>
<dbReference type="AlphaFoldDB" id="A0A2R8BJR2"/>
<dbReference type="OrthoDB" id="9780606at2"/>
<dbReference type="InterPro" id="IPR027417">
    <property type="entry name" value="P-loop_NTPase"/>
</dbReference>
<sequence>MFEPQDSPRLFGMPPGTDFPRAVVRGIVERMDGAAAEATARVTLYVNSARMLRSVRTAFDAHGARFLPRLRLVTDLGRDPMAGLPAAVPPLRRRLQLSRLIKRLVVHEPDIAADTTIYDLADSLARLIDEMHGEGVSPDAFEASEVAENHAAHWERSLAFLRIVAPYFGLDAPPDVEARQRQVIESLARRWTDEPVTDPVIVAGSTGSRGATAAFMRAVANLPQGAVVLPGVDFEMPQRAWDSLSSGPIPGEDHPQYRFLHLTRRMGTTPDSIRIWSDDTAPDPARNRLISLALRPAPVTDQWIEDGAALGALTPMVQGLTLIEAGSPREEAQAIAVCLRDAAETGCTAALITPDRMLTRRVAAALDRWGIVPDDSAGEPLSQSAPGRFLRHTAELLGARLSTEALLVLLKHPLTSTGADTRGDHLRFTRDLELRLRRYGPAFPTPGDLMVWAKAHGEGERITWAEWLGQVFWAVEGVGERPLPEIAETHLTLCEDLAAGPGGQRSASKLWRKEAGRAARAKMEEIRREASHGGTFRPHEYADLVGALLRDGSVRRTERTHPNIMIWGRLEARVQGADLVILAGLNDGVWPENPAPDPWLSRQMRLKAGLLLPERRVGLSAHDFQQAAGARRVILSRAIRDAEAQTVPSRWLVRLTNLLNGLPVSGGTEALALMRARGKAWLEIGRAVDLPCREHRAKKAPRPAPRPPIEARPTALPVTAIQQLIRDPYAVYAERILRLRPLDPLRAAPDARLRGKVLHEIVESFIRDRPASEGLAEARARLLALAQAKLAEDIPWPSAQRLWLSRLSRIADTFLTSELARQELGVPFLLEEKGSISLENLVFTLIAKPDRIDLLNDGRVHIFDYKTGAPPSDKKQRVFDKQLLLEAAMAERGAFAELGPREVAGTTYIHLGGDGGERPGIEGDGLVEQTWVELHRLIGRYGQPQTGYISRRAVFEIRHRGDYDHLARFGEWMAGDKSEPEDVG</sequence>
<evidence type="ECO:0000259" key="1">
    <source>
        <dbReference type="Pfam" id="PF12705"/>
    </source>
</evidence>
<reference evidence="2 3" key="1">
    <citation type="submission" date="2018-03" db="EMBL/GenBank/DDBJ databases">
        <authorList>
            <person name="Keele B.F."/>
        </authorList>
    </citation>
    <scope>NUCLEOTIDE SEQUENCE [LARGE SCALE GENOMIC DNA]</scope>
    <source>
        <strain evidence="2 3">CECT 8626</strain>
    </source>
</reference>
<dbReference type="Pfam" id="PF12705">
    <property type="entry name" value="PDDEXK_1"/>
    <property type="match status" value="1"/>
</dbReference>
<evidence type="ECO:0000313" key="3">
    <source>
        <dbReference type="Proteomes" id="UP000244924"/>
    </source>
</evidence>
<feature type="domain" description="PD-(D/E)XK endonuclease-like" evidence="1">
    <location>
        <begin position="718"/>
        <end position="911"/>
    </location>
</feature>
<proteinExistence type="predicted"/>
<dbReference type="EMBL" id="OMOQ01000002">
    <property type="protein sequence ID" value="SPH23519.1"/>
    <property type="molecule type" value="Genomic_DNA"/>
</dbReference>
<dbReference type="Gene3D" id="3.90.320.10">
    <property type="match status" value="1"/>
</dbReference>
<dbReference type="NCBIfam" id="TIGR02786">
    <property type="entry name" value="addB_alphas"/>
    <property type="match status" value="1"/>
</dbReference>
<dbReference type="RefSeq" id="WP_108853620.1">
    <property type="nucleotide sequence ID" value="NZ_OMOQ01000002.1"/>
</dbReference>